<evidence type="ECO:0000313" key="5">
    <source>
        <dbReference type="EMBL" id="OWK38380.1"/>
    </source>
</evidence>
<keyword evidence="2" id="KW-0472">Membrane</keyword>
<keyword evidence="3" id="KW-0732">Signal</keyword>
<feature type="domain" description="Ice-binding protein C-terminal" evidence="4">
    <location>
        <begin position="177"/>
        <end position="200"/>
    </location>
</feature>
<feature type="compositionally biased region" description="Polar residues" evidence="1">
    <location>
        <begin position="152"/>
        <end position="162"/>
    </location>
</feature>
<reference evidence="6" key="1">
    <citation type="submission" date="2017-06" db="EMBL/GenBank/DDBJ databases">
        <title>Genome analysis of Fimbriiglobus ruber SP5, the first member of the order Planctomycetales with confirmed chitinolytic capability.</title>
        <authorList>
            <person name="Ravin N.V."/>
            <person name="Rakitin A.L."/>
            <person name="Ivanova A.A."/>
            <person name="Beletsky A.V."/>
            <person name="Kulichevskaya I.S."/>
            <person name="Mardanov A.V."/>
            <person name="Dedysh S.N."/>
        </authorList>
    </citation>
    <scope>NUCLEOTIDE SEQUENCE [LARGE SCALE GENOMIC DNA]</scope>
    <source>
        <strain evidence="6">SP5</strain>
    </source>
</reference>
<evidence type="ECO:0000259" key="4">
    <source>
        <dbReference type="Pfam" id="PF07589"/>
    </source>
</evidence>
<evidence type="ECO:0000313" key="6">
    <source>
        <dbReference type="Proteomes" id="UP000214646"/>
    </source>
</evidence>
<proteinExistence type="predicted"/>
<name>A0A225D9U2_9BACT</name>
<dbReference type="AlphaFoldDB" id="A0A225D9U2"/>
<feature type="signal peptide" evidence="3">
    <location>
        <begin position="1"/>
        <end position="19"/>
    </location>
</feature>
<keyword evidence="2" id="KW-0812">Transmembrane</keyword>
<feature type="chain" id="PRO_5012307745" description="Ice-binding protein C-terminal domain-containing protein" evidence="3">
    <location>
        <begin position="20"/>
        <end position="202"/>
    </location>
</feature>
<comment type="caution">
    <text evidence="5">The sequence shown here is derived from an EMBL/GenBank/DDBJ whole genome shotgun (WGS) entry which is preliminary data.</text>
</comment>
<dbReference type="InterPro" id="IPR013424">
    <property type="entry name" value="Ice-binding_C"/>
</dbReference>
<evidence type="ECO:0000256" key="2">
    <source>
        <dbReference type="SAM" id="Phobius"/>
    </source>
</evidence>
<evidence type="ECO:0000256" key="1">
    <source>
        <dbReference type="SAM" id="MobiDB-lite"/>
    </source>
</evidence>
<dbReference type="EMBL" id="NIDE01000014">
    <property type="protein sequence ID" value="OWK38380.1"/>
    <property type="molecule type" value="Genomic_DNA"/>
</dbReference>
<gene>
    <name evidence="5" type="ORF">FRUB_07500</name>
</gene>
<dbReference type="Pfam" id="PF07589">
    <property type="entry name" value="PEP-CTERM"/>
    <property type="match status" value="1"/>
</dbReference>
<evidence type="ECO:0000256" key="3">
    <source>
        <dbReference type="SAM" id="SignalP"/>
    </source>
</evidence>
<keyword evidence="2" id="KW-1133">Transmembrane helix</keyword>
<dbReference type="RefSeq" id="WP_088258195.1">
    <property type="nucleotide sequence ID" value="NZ_NIDE01000014.1"/>
</dbReference>
<dbReference type="Proteomes" id="UP000214646">
    <property type="component" value="Unassembled WGS sequence"/>
</dbReference>
<feature type="transmembrane region" description="Helical" evidence="2">
    <location>
        <begin position="180"/>
        <end position="198"/>
    </location>
</feature>
<keyword evidence="6" id="KW-1185">Reference proteome</keyword>
<accession>A0A225D9U2</accession>
<sequence length="202" mass="21017">MKTRLLLLAPVVAAGFVLAGPTVGARAGLLPVSWSVTSEAGDYRWTYAIVLPTDSQLQTGNYFTIYDFAGFVPGTNSQPAGWTFSSANVGPTPTGVAPTDNPTLPNLTWTYTGPTTTVGQVGLGNFWAVSLYQDETTSDFAARTNRVSDGQIDTNITSTSVPVPSANGGGEGVPGAPEPATLALAGLGLPLIGLARLFRRKR</sequence>
<organism evidence="5 6">
    <name type="scientific">Fimbriiglobus ruber</name>
    <dbReference type="NCBI Taxonomy" id="1908690"/>
    <lineage>
        <taxon>Bacteria</taxon>
        <taxon>Pseudomonadati</taxon>
        <taxon>Planctomycetota</taxon>
        <taxon>Planctomycetia</taxon>
        <taxon>Gemmatales</taxon>
        <taxon>Gemmataceae</taxon>
        <taxon>Fimbriiglobus</taxon>
    </lineage>
</organism>
<protein>
    <recommendedName>
        <fullName evidence="4">Ice-binding protein C-terminal domain-containing protein</fullName>
    </recommendedName>
</protein>
<feature type="region of interest" description="Disordered" evidence="1">
    <location>
        <begin position="152"/>
        <end position="173"/>
    </location>
</feature>